<dbReference type="InterPro" id="IPR014030">
    <property type="entry name" value="Ketoacyl_synth_N"/>
</dbReference>
<keyword evidence="2" id="KW-0597">Phosphoprotein</keyword>
<dbReference type="Pfam" id="PF00109">
    <property type="entry name" value="ketoacyl-synt"/>
    <property type="match status" value="1"/>
</dbReference>
<dbReference type="RefSeq" id="WP_331786677.1">
    <property type="nucleotide sequence ID" value="NZ_JAVFKM010000005.1"/>
</dbReference>
<dbReference type="PANTHER" id="PTHR43775:SF37">
    <property type="entry name" value="SI:DKEY-61P9.11"/>
    <property type="match status" value="1"/>
</dbReference>
<dbReference type="EMBL" id="JAVFKM010000005">
    <property type="protein sequence ID" value="MEF3114144.1"/>
    <property type="molecule type" value="Genomic_DNA"/>
</dbReference>
<dbReference type="Pfam" id="PF00698">
    <property type="entry name" value="Acyl_transf_1"/>
    <property type="match status" value="1"/>
</dbReference>
<evidence type="ECO:0000256" key="5">
    <source>
        <dbReference type="ARBA" id="ARBA00023315"/>
    </source>
</evidence>
<dbReference type="PROSITE" id="PS00606">
    <property type="entry name" value="KS3_1"/>
    <property type="match status" value="1"/>
</dbReference>
<accession>A0ABU7WSU9</accession>
<evidence type="ECO:0000259" key="7">
    <source>
        <dbReference type="PROSITE" id="PS50075"/>
    </source>
</evidence>
<dbReference type="SUPFAM" id="SSF53901">
    <property type="entry name" value="Thiolase-like"/>
    <property type="match status" value="1"/>
</dbReference>
<dbReference type="Pfam" id="PF00550">
    <property type="entry name" value="PP-binding"/>
    <property type="match status" value="1"/>
</dbReference>
<protein>
    <submittedName>
        <fullName evidence="9">Beta-ketoacyl synthase N-terminal-like domain-containing protein</fullName>
    </submittedName>
</protein>
<keyword evidence="1" id="KW-0596">Phosphopantetheine</keyword>
<dbReference type="Pfam" id="PF02801">
    <property type="entry name" value="Ketoacyl-synt_C"/>
    <property type="match status" value="1"/>
</dbReference>
<organism evidence="9 10">
    <name type="scientific">Streptomyces chrestomyceticus</name>
    <dbReference type="NCBI Taxonomy" id="68185"/>
    <lineage>
        <taxon>Bacteria</taxon>
        <taxon>Bacillati</taxon>
        <taxon>Actinomycetota</taxon>
        <taxon>Actinomycetes</taxon>
        <taxon>Kitasatosporales</taxon>
        <taxon>Streptomycetaceae</taxon>
        <taxon>Streptomyces</taxon>
    </lineage>
</organism>
<dbReference type="InterPro" id="IPR018201">
    <property type="entry name" value="Ketoacyl_synth_AS"/>
</dbReference>
<dbReference type="InterPro" id="IPR016035">
    <property type="entry name" value="Acyl_Trfase/lysoPLipase"/>
</dbReference>
<dbReference type="InterPro" id="IPR050091">
    <property type="entry name" value="PKS_NRPS_Biosynth_Enz"/>
</dbReference>
<proteinExistence type="predicted"/>
<keyword evidence="5" id="KW-0012">Acyltransferase</keyword>
<dbReference type="InterPro" id="IPR036736">
    <property type="entry name" value="ACP-like_sf"/>
</dbReference>
<dbReference type="InterPro" id="IPR001227">
    <property type="entry name" value="Ac_transferase_dom_sf"/>
</dbReference>
<dbReference type="Gene3D" id="1.10.1200.10">
    <property type="entry name" value="ACP-like"/>
    <property type="match status" value="1"/>
</dbReference>
<keyword evidence="4" id="KW-0045">Antibiotic biosynthesis</keyword>
<dbReference type="Gene3D" id="3.40.366.10">
    <property type="entry name" value="Malonyl-Coenzyme A Acyl Carrier Protein, domain 2"/>
    <property type="match status" value="1"/>
</dbReference>
<dbReference type="SUPFAM" id="SSF52151">
    <property type="entry name" value="FabD/lysophospholipase-like"/>
    <property type="match status" value="1"/>
</dbReference>
<dbReference type="InterPro" id="IPR032821">
    <property type="entry name" value="PKS_assoc"/>
</dbReference>
<evidence type="ECO:0000256" key="1">
    <source>
        <dbReference type="ARBA" id="ARBA00022450"/>
    </source>
</evidence>
<dbReference type="InterPro" id="IPR016039">
    <property type="entry name" value="Thiolase-like"/>
</dbReference>
<dbReference type="PROSITE" id="PS52004">
    <property type="entry name" value="KS3_2"/>
    <property type="match status" value="1"/>
</dbReference>
<dbReference type="InterPro" id="IPR009081">
    <property type="entry name" value="PP-bd_ACP"/>
</dbReference>
<feature type="compositionally biased region" description="Pro residues" evidence="6">
    <location>
        <begin position="1040"/>
        <end position="1074"/>
    </location>
</feature>
<name>A0ABU7WSU9_9ACTN</name>
<dbReference type="Proteomes" id="UP001348265">
    <property type="component" value="Unassembled WGS sequence"/>
</dbReference>
<feature type="region of interest" description="Disordered" evidence="6">
    <location>
        <begin position="1023"/>
        <end position="1083"/>
    </location>
</feature>
<gene>
    <name evidence="9" type="ORF">RB636_13220</name>
</gene>
<evidence type="ECO:0000313" key="9">
    <source>
        <dbReference type="EMBL" id="MEF3114144.1"/>
    </source>
</evidence>
<feature type="compositionally biased region" description="Low complexity" evidence="6">
    <location>
        <begin position="1023"/>
        <end position="1032"/>
    </location>
</feature>
<dbReference type="InterPro" id="IPR014043">
    <property type="entry name" value="Acyl_transferase_dom"/>
</dbReference>
<keyword evidence="10" id="KW-1185">Reference proteome</keyword>
<evidence type="ECO:0000256" key="6">
    <source>
        <dbReference type="SAM" id="MobiDB-lite"/>
    </source>
</evidence>
<evidence type="ECO:0000259" key="8">
    <source>
        <dbReference type="PROSITE" id="PS52004"/>
    </source>
</evidence>
<dbReference type="SMART" id="SM00825">
    <property type="entry name" value="PKS_KS"/>
    <property type="match status" value="1"/>
</dbReference>
<dbReference type="SMART" id="SM00827">
    <property type="entry name" value="PKS_AT"/>
    <property type="match status" value="1"/>
</dbReference>
<dbReference type="SUPFAM" id="SSF47336">
    <property type="entry name" value="ACP-like"/>
    <property type="match status" value="1"/>
</dbReference>
<feature type="domain" description="Ketosynthase family 3 (KS3)" evidence="8">
    <location>
        <begin position="6"/>
        <end position="438"/>
    </location>
</feature>
<dbReference type="Gene3D" id="3.30.70.3290">
    <property type="match status" value="1"/>
</dbReference>
<dbReference type="Gene3D" id="3.40.47.10">
    <property type="match status" value="1"/>
</dbReference>
<sequence>MNVPADSRVAVIGMAFRFPGADTPEEFWHVIRDGLDCVRRFTDEELAAAGVPAEKYRADDFVGASGILSGIDRFDAGFFGMSVREAQLTDPQHRMFLECAYHALEDSGYPRERGGLRTGVFASTGYHLYTLENYLLNNVLKGPIGDDWLSRMQVLVGNYADFTATRASFRLNLTGPAISVQTACSSSLVAVQLAAQSVLIGDSDIALAGATAVHVPQVLGYQYVKGSILSKSGYLRAFDGRADGTVGGTGVAAVVLKRLDRALADGDTVHGVIRGWGVNNDGADKQTYTAPSAAGQRGAIRRALDHAGISADTVGYLETHGTGTLKGDPIEFDGAVSAYRTDTDRTGYCALGSTKANIGHLDVCSGIASFIKALLVLKHGVIPPMANFREPNPALDLDHSPFYIPEEARPWPQGDTPRRAGVSSLGVGGTNAHIIVEQAPESAPRAATVTAPDVLVLSGRSAEALTANAQAVRDHLTRHPETDHADLVTTAAGRAHHRHRLAARGTNPAELVAALDGWLAGTGGPTAAAAVTTGEAPREGRPGVVFQFTGQGSPYPGMAQPLYERFAVVRDLLHTCDRHHQELYGSSLLDTLLDPGADRAVTENTRTAQPALFALQYALTGLWRHAGITPDIVAGHSVGEYAALCAAGALSVEDGLRITAERGRLMQEHCARGAMAAVSADLETVQSLADEITGVELAVVNGAQRHVLAGPVTAVDRLLTRLAERGIPAERLPVTRAFHTALTDPILDKFRDLLDGVTFRPVTTGFVSCLDGRLHEPGWVPDADYFVRQTRRPVRYDAVLRTLGETDAAALVEIGPHTTLSGLARAALPGVRAVPTLRRGAGPGAFWGAVAQLHCAGADLDWPALTAGSGGRRIWLPGYRFQHKTFWTGPAPTAVRAVRTGEPAREPAREEEDVAQDQAVFERVLGHVIELVAKHLGHDAEAITGDTSFFDLGADSLQMISVLRELEQDHQVKVAMRELFEEASTPGQLAELIVGRMAGGAAEPVRSEPVAAEPVQYEAAATASAEPARAAEPIGLPEPIGAPEPIAMPEPVRAPAPEPVRAPEPAPAPVPAPAGPSGSAQPVTREELTDLVRQVQQLSQIQLQMMSQISQLSQLLTAQATSALTGGGVVANGKAGGK</sequence>
<reference evidence="9 10" key="1">
    <citation type="submission" date="2023-08" db="EMBL/GenBank/DDBJ databases">
        <authorList>
            <person name="Sharma P."/>
            <person name="Verma V."/>
            <person name="Mohan M.K."/>
            <person name="Dubey A.K."/>
        </authorList>
    </citation>
    <scope>NUCLEOTIDE SEQUENCE [LARGE SCALE GENOMIC DNA]</scope>
    <source>
        <strain evidence="9 10">ADP4</strain>
    </source>
</reference>
<evidence type="ECO:0000256" key="4">
    <source>
        <dbReference type="ARBA" id="ARBA00023194"/>
    </source>
</evidence>
<evidence type="ECO:0000313" key="10">
    <source>
        <dbReference type="Proteomes" id="UP001348265"/>
    </source>
</evidence>
<dbReference type="PROSITE" id="PS50075">
    <property type="entry name" value="CARRIER"/>
    <property type="match status" value="1"/>
</dbReference>
<dbReference type="InterPro" id="IPR016036">
    <property type="entry name" value="Malonyl_transacylase_ACP-bd"/>
</dbReference>
<comment type="caution">
    <text evidence="9">The sequence shown here is derived from an EMBL/GenBank/DDBJ whole genome shotgun (WGS) entry which is preliminary data.</text>
</comment>
<dbReference type="PANTHER" id="PTHR43775">
    <property type="entry name" value="FATTY ACID SYNTHASE"/>
    <property type="match status" value="1"/>
</dbReference>
<keyword evidence="3" id="KW-0808">Transferase</keyword>
<dbReference type="CDD" id="cd00833">
    <property type="entry name" value="PKS"/>
    <property type="match status" value="1"/>
</dbReference>
<dbReference type="InterPro" id="IPR020806">
    <property type="entry name" value="PKS_PP-bd"/>
</dbReference>
<dbReference type="Pfam" id="PF16197">
    <property type="entry name" value="KAsynt_C_assoc"/>
    <property type="match status" value="1"/>
</dbReference>
<evidence type="ECO:0000256" key="3">
    <source>
        <dbReference type="ARBA" id="ARBA00022679"/>
    </source>
</evidence>
<evidence type="ECO:0000256" key="2">
    <source>
        <dbReference type="ARBA" id="ARBA00022553"/>
    </source>
</evidence>
<dbReference type="InterPro" id="IPR020841">
    <property type="entry name" value="PKS_Beta-ketoAc_synthase_dom"/>
</dbReference>
<dbReference type="InterPro" id="IPR014031">
    <property type="entry name" value="Ketoacyl_synth_C"/>
</dbReference>
<dbReference type="SUPFAM" id="SSF55048">
    <property type="entry name" value="Probable ACP-binding domain of malonyl-CoA ACP transacylase"/>
    <property type="match status" value="1"/>
</dbReference>
<feature type="domain" description="Carrier" evidence="7">
    <location>
        <begin position="922"/>
        <end position="997"/>
    </location>
</feature>
<dbReference type="SMART" id="SM00823">
    <property type="entry name" value="PKS_PP"/>
    <property type="match status" value="1"/>
</dbReference>